<dbReference type="PANTHER" id="PTHR21568:SF0">
    <property type="entry name" value="TRNA PSEUDOURIDINE SYNTHASE PUS10"/>
    <property type="match status" value="1"/>
</dbReference>
<evidence type="ECO:0000256" key="7">
    <source>
        <dbReference type="ARBA" id="ARBA00083669"/>
    </source>
</evidence>
<dbReference type="Proteomes" id="UP000494165">
    <property type="component" value="Unassembled WGS sequence"/>
</dbReference>
<evidence type="ECO:0000256" key="1">
    <source>
        <dbReference type="ARBA" id="ARBA00009652"/>
    </source>
</evidence>
<dbReference type="EMBL" id="CADEPI010000032">
    <property type="protein sequence ID" value="CAB3367686.1"/>
    <property type="molecule type" value="Genomic_DNA"/>
</dbReference>
<dbReference type="InterPro" id="IPR048741">
    <property type="entry name" value="Pus10-like_C"/>
</dbReference>
<dbReference type="NCBIfam" id="TIGR01213">
    <property type="entry name" value="pseudo_Pus10arc"/>
    <property type="match status" value="1"/>
</dbReference>
<dbReference type="FunFam" id="3.30.70.3190:FF:000001">
    <property type="entry name" value="tRNA pseudouridine synthase Pus10"/>
    <property type="match status" value="1"/>
</dbReference>
<dbReference type="FunFam" id="3.30.70.2510:FF:000001">
    <property type="entry name" value="tRNA pseudouridine synthase Pus10"/>
    <property type="match status" value="1"/>
</dbReference>
<dbReference type="Pfam" id="PF21237">
    <property type="entry name" value="Pus10_N_euk"/>
    <property type="match status" value="1"/>
</dbReference>
<evidence type="ECO:0000256" key="2">
    <source>
        <dbReference type="ARBA" id="ARBA00012787"/>
    </source>
</evidence>
<keyword evidence="3" id="KW-0819">tRNA processing</keyword>
<dbReference type="GO" id="GO:0160148">
    <property type="term" value="F:tRNA pseudouridine(55) synthase activity"/>
    <property type="evidence" value="ECO:0007669"/>
    <property type="project" value="UniProtKB-EC"/>
</dbReference>
<dbReference type="GO" id="GO:0003723">
    <property type="term" value="F:RNA binding"/>
    <property type="evidence" value="ECO:0007669"/>
    <property type="project" value="InterPro"/>
</dbReference>
<dbReference type="InterPro" id="IPR039894">
    <property type="entry name" value="Pus10-like"/>
</dbReference>
<dbReference type="InterPro" id="IPR020103">
    <property type="entry name" value="PsdUridine_synth_cat_dom_sf"/>
</dbReference>
<keyword evidence="4" id="KW-0413">Isomerase</keyword>
<evidence type="ECO:0000259" key="9">
    <source>
        <dbReference type="Pfam" id="PF21238"/>
    </source>
</evidence>
<evidence type="ECO:0000313" key="10">
    <source>
        <dbReference type="EMBL" id="CAB3367686.1"/>
    </source>
</evidence>
<evidence type="ECO:0000256" key="6">
    <source>
        <dbReference type="ARBA" id="ARBA00079393"/>
    </source>
</evidence>
<evidence type="ECO:0000256" key="3">
    <source>
        <dbReference type="ARBA" id="ARBA00022694"/>
    </source>
</evidence>
<sequence length="491" mass="55436">MEAIIETSDGDSVLQSLGLCKLCFLRYTGVRKTQEYCSINDCEADEPPTKCRKEDTCVACLGLLQHLTKDSEIKHIVEDLSKANYDSPVITCAVSLPIALQIRAHSIELFLSEKLASFERVKVVPIKEAWKWACSQRIASAVNKESCSGATCDFLVNINVEYSQDLKECSALEQVHSLKFEERRKQKRKFHGQLFTRQGVEGMLNSTTKEEFVSKFDYPPTAPPEPAFYNGVQCSHNAIFIAGRYNKFSRGLSQTPWLVEGERRMEGSVQELISKVLEEHCNSKNSKFVASGREDVDVRTLGRGRPFAVELPDPHKTFFDPSELVSMQKLINEGGRGLIHVRDLQRIHKDELVHLKMGEESKSKSYEAYCVCLEGELLDEKLDALSNIKNLVLEQKTPIRVLHRRPLATRNRTVLQMSATRVDDKFFKLCLETQAGTYVKEFVHGDFGRTNPNMCTLLGVSVDILALDVKQVFLDWPKCIISTDSDSVPVC</sequence>
<reference evidence="10 11" key="1">
    <citation type="submission" date="2020-04" db="EMBL/GenBank/DDBJ databases">
        <authorList>
            <person name="Alioto T."/>
            <person name="Alioto T."/>
            <person name="Gomez Garrido J."/>
        </authorList>
    </citation>
    <scope>NUCLEOTIDE SEQUENCE [LARGE SCALE GENOMIC DNA]</scope>
</reference>
<comment type="similarity">
    <text evidence="1">Belongs to the pseudouridine synthase Pus10 family.</text>
</comment>
<dbReference type="GO" id="GO:0031119">
    <property type="term" value="P:tRNA pseudouridine synthesis"/>
    <property type="evidence" value="ECO:0007669"/>
    <property type="project" value="TreeGrafter"/>
</dbReference>
<keyword evidence="11" id="KW-1185">Reference proteome</keyword>
<accession>A0A8S1CH12</accession>
<feature type="domain" description="Pus10-like C-terminal" evidence="9">
    <location>
        <begin position="240"/>
        <end position="472"/>
    </location>
</feature>
<evidence type="ECO:0000259" key="8">
    <source>
        <dbReference type="Pfam" id="PF21237"/>
    </source>
</evidence>
<gene>
    <name evidence="10" type="ORF">CLODIP_2_CD02059</name>
</gene>
<evidence type="ECO:0000256" key="5">
    <source>
        <dbReference type="ARBA" id="ARBA00075270"/>
    </source>
</evidence>
<name>A0A8S1CH12_9INSE</name>
<dbReference type="SUPFAM" id="SSF55120">
    <property type="entry name" value="Pseudouridine synthase"/>
    <property type="match status" value="1"/>
</dbReference>
<evidence type="ECO:0000313" key="11">
    <source>
        <dbReference type="Proteomes" id="UP000494165"/>
    </source>
</evidence>
<evidence type="ECO:0000256" key="4">
    <source>
        <dbReference type="ARBA" id="ARBA00023235"/>
    </source>
</evidence>
<dbReference type="Gene3D" id="3.30.70.3190">
    <property type="match status" value="1"/>
</dbReference>
<feature type="domain" description="Pus10 N-terminal eukaryotes" evidence="8">
    <location>
        <begin position="57"/>
        <end position="234"/>
    </location>
</feature>
<dbReference type="PANTHER" id="PTHR21568">
    <property type="entry name" value="TRNA PSEUDOURIDINE SYNTHASE PUS10"/>
    <property type="match status" value="1"/>
</dbReference>
<dbReference type="AlphaFoldDB" id="A0A8S1CH12"/>
<dbReference type="EC" id="5.4.99.25" evidence="2"/>
<dbReference type="OrthoDB" id="271937at2759"/>
<dbReference type="Pfam" id="PF21238">
    <property type="entry name" value="Pus10_C"/>
    <property type="match status" value="1"/>
</dbReference>
<comment type="caution">
    <text evidence="10">The sequence shown here is derived from an EMBL/GenBank/DDBJ whole genome shotgun (WGS) entry which is preliminary data.</text>
</comment>
<dbReference type="Gene3D" id="3.30.70.2510">
    <property type="match status" value="1"/>
</dbReference>
<organism evidence="10 11">
    <name type="scientific">Cloeon dipterum</name>
    <dbReference type="NCBI Taxonomy" id="197152"/>
    <lineage>
        <taxon>Eukaryota</taxon>
        <taxon>Metazoa</taxon>
        <taxon>Ecdysozoa</taxon>
        <taxon>Arthropoda</taxon>
        <taxon>Hexapoda</taxon>
        <taxon>Insecta</taxon>
        <taxon>Pterygota</taxon>
        <taxon>Palaeoptera</taxon>
        <taxon>Ephemeroptera</taxon>
        <taxon>Pisciforma</taxon>
        <taxon>Baetidae</taxon>
        <taxon>Cloeon</taxon>
    </lineage>
</organism>
<proteinExistence type="inferred from homology"/>
<protein>
    <recommendedName>
        <fullName evidence="2">tRNA pseudouridine(55) synthase</fullName>
        <ecNumber evidence="2">5.4.99.25</ecNumber>
    </recommendedName>
    <alternativeName>
        <fullName evidence="7">tRNA pseudouridine 55 synthase</fullName>
    </alternativeName>
    <alternativeName>
        <fullName evidence="5">tRNA pseudouridylate synthase</fullName>
    </alternativeName>
    <alternativeName>
        <fullName evidence="6">tRNA-uridine isomerase</fullName>
    </alternativeName>
</protein>
<dbReference type="InterPro" id="IPR048742">
    <property type="entry name" value="Pus10_N_euk"/>
</dbReference>